<evidence type="ECO:0000256" key="6">
    <source>
        <dbReference type="ARBA" id="ARBA00022989"/>
    </source>
</evidence>
<keyword evidence="5 8" id="KW-0812">Transmembrane</keyword>
<accession>A0A833N5M4</accession>
<evidence type="ECO:0000256" key="2">
    <source>
        <dbReference type="ARBA" id="ARBA00022475"/>
    </source>
</evidence>
<dbReference type="Pfam" id="PF13231">
    <property type="entry name" value="PMT_2"/>
    <property type="match status" value="1"/>
</dbReference>
<dbReference type="AlphaFoldDB" id="A0A833N5M4"/>
<feature type="transmembrane region" description="Helical" evidence="8">
    <location>
        <begin position="227"/>
        <end position="251"/>
    </location>
</feature>
<evidence type="ECO:0000256" key="4">
    <source>
        <dbReference type="ARBA" id="ARBA00022679"/>
    </source>
</evidence>
<feature type="transmembrane region" description="Helical" evidence="8">
    <location>
        <begin position="271"/>
        <end position="293"/>
    </location>
</feature>
<dbReference type="InterPro" id="IPR050297">
    <property type="entry name" value="LipidA_mod_glycosyltrf_83"/>
</dbReference>
<keyword evidence="2" id="KW-1003">Cell membrane</keyword>
<evidence type="ECO:0000259" key="9">
    <source>
        <dbReference type="Pfam" id="PF13231"/>
    </source>
</evidence>
<name>A0A833N5M4_9BACT</name>
<dbReference type="RefSeq" id="WP_152211635.1">
    <property type="nucleotide sequence ID" value="NZ_WFLN01000004.1"/>
</dbReference>
<gene>
    <name evidence="10" type="ORF">GCL57_02250</name>
</gene>
<feature type="transmembrane region" description="Helical" evidence="8">
    <location>
        <begin position="363"/>
        <end position="387"/>
    </location>
</feature>
<evidence type="ECO:0000256" key="7">
    <source>
        <dbReference type="ARBA" id="ARBA00023136"/>
    </source>
</evidence>
<evidence type="ECO:0000313" key="10">
    <source>
        <dbReference type="EMBL" id="KAB8033549.1"/>
    </source>
</evidence>
<proteinExistence type="predicted"/>
<keyword evidence="7 8" id="KW-0472">Membrane</keyword>
<sequence>MENVFNRKRFFNKKLVISCLPYLFVFVVVLPKLLGYGMFVDGVLYATIARNLSEGLGQFWQPYYTKTMYPSFFEHPPLAIYIQSILFNLFGDTRWIERTYTLFTGMLQVLLISQVWKAVTNDEDLIWSAPFLFVITPIVFWTLANNELENTLVVFMLLSTIFVVHGCKSNKTLATVFCGFIAALFIFLGFLSKGVFAFYPLIFPFFCYYFLIGSFKKNSIICQVSLIISLALMLIFLFSITDARHFFGIYFMTQVFKSLSGQREIDYPHFLIFRALLEHIILPMGICFALILINRSIKFLNYNRNTLLFLLMALSATLPLAISAKNHGWYLMISMPFYALALASLCSYYILKFQEFCIYNKFGKIFLNSILFSMILLSIILCIRNFNRTVKNSQYHNDFTMQGIMPLTNITASFCPLWFRDKAETWMMIANLARDYKISLSMNVNHRYRVYLVNNENACAIPPSCKLFFPMEPKIFAMYDCIADPKTNLDPNQREALLDEEAQKSEN</sequence>
<feature type="transmembrane region" description="Helical" evidence="8">
    <location>
        <begin position="399"/>
        <end position="419"/>
    </location>
</feature>
<evidence type="ECO:0000256" key="3">
    <source>
        <dbReference type="ARBA" id="ARBA00022676"/>
    </source>
</evidence>
<feature type="transmembrane region" description="Helical" evidence="8">
    <location>
        <begin position="173"/>
        <end position="191"/>
    </location>
</feature>
<dbReference type="PANTHER" id="PTHR33908:SF11">
    <property type="entry name" value="MEMBRANE PROTEIN"/>
    <property type="match status" value="1"/>
</dbReference>
<keyword evidence="3" id="KW-0328">Glycosyltransferase</keyword>
<evidence type="ECO:0000256" key="8">
    <source>
        <dbReference type="SAM" id="Phobius"/>
    </source>
</evidence>
<evidence type="ECO:0000256" key="5">
    <source>
        <dbReference type="ARBA" id="ARBA00022692"/>
    </source>
</evidence>
<keyword evidence="11" id="KW-1185">Reference proteome</keyword>
<feature type="transmembrane region" description="Helical" evidence="8">
    <location>
        <begin position="197"/>
        <end position="215"/>
    </location>
</feature>
<feature type="transmembrane region" description="Helical" evidence="8">
    <location>
        <begin position="305"/>
        <end position="322"/>
    </location>
</feature>
<feature type="transmembrane region" description="Helical" evidence="8">
    <location>
        <begin position="15"/>
        <end position="34"/>
    </location>
</feature>
<reference evidence="10 11" key="1">
    <citation type="submission" date="2019-10" db="EMBL/GenBank/DDBJ databases">
        <title>New genus of Silvanigrellaceae.</title>
        <authorList>
            <person name="Pitt A."/>
            <person name="Hahn M.W."/>
        </authorList>
    </citation>
    <scope>NUCLEOTIDE SEQUENCE [LARGE SCALE GENOMIC DNA]</scope>
    <source>
        <strain evidence="10 11">33A1-SZDP</strain>
    </source>
</reference>
<evidence type="ECO:0000313" key="11">
    <source>
        <dbReference type="Proteomes" id="UP000442694"/>
    </source>
</evidence>
<comment type="caution">
    <text evidence="10">The sequence shown here is derived from an EMBL/GenBank/DDBJ whole genome shotgun (WGS) entry which is preliminary data.</text>
</comment>
<dbReference type="EMBL" id="WFLN01000004">
    <property type="protein sequence ID" value="KAB8033549.1"/>
    <property type="molecule type" value="Genomic_DNA"/>
</dbReference>
<comment type="subcellular location">
    <subcellularLocation>
        <location evidence="1">Cell membrane</location>
        <topology evidence="1">Multi-pass membrane protein</topology>
    </subcellularLocation>
</comment>
<keyword evidence="4" id="KW-0808">Transferase</keyword>
<dbReference type="PANTHER" id="PTHR33908">
    <property type="entry name" value="MANNOSYLTRANSFERASE YKCB-RELATED"/>
    <property type="match status" value="1"/>
</dbReference>
<dbReference type="GO" id="GO:0016763">
    <property type="term" value="F:pentosyltransferase activity"/>
    <property type="evidence" value="ECO:0007669"/>
    <property type="project" value="TreeGrafter"/>
</dbReference>
<dbReference type="Proteomes" id="UP000442694">
    <property type="component" value="Unassembled WGS sequence"/>
</dbReference>
<keyword evidence="6 8" id="KW-1133">Transmembrane helix</keyword>
<feature type="domain" description="Glycosyltransferase RgtA/B/C/D-like" evidence="9">
    <location>
        <begin position="75"/>
        <end position="235"/>
    </location>
</feature>
<organism evidence="10 11">
    <name type="scientific">Fluviispira multicolorata</name>
    <dbReference type="NCBI Taxonomy" id="2654512"/>
    <lineage>
        <taxon>Bacteria</taxon>
        <taxon>Pseudomonadati</taxon>
        <taxon>Bdellovibrionota</taxon>
        <taxon>Oligoflexia</taxon>
        <taxon>Silvanigrellales</taxon>
        <taxon>Silvanigrellaceae</taxon>
        <taxon>Fluviispira</taxon>
    </lineage>
</organism>
<feature type="transmembrane region" description="Helical" evidence="8">
    <location>
        <begin position="150"/>
        <end position="166"/>
    </location>
</feature>
<dbReference type="GO" id="GO:0009103">
    <property type="term" value="P:lipopolysaccharide biosynthetic process"/>
    <property type="evidence" value="ECO:0007669"/>
    <property type="project" value="UniProtKB-ARBA"/>
</dbReference>
<feature type="transmembrane region" description="Helical" evidence="8">
    <location>
        <begin position="328"/>
        <end position="351"/>
    </location>
</feature>
<dbReference type="GO" id="GO:0005886">
    <property type="term" value="C:plasma membrane"/>
    <property type="evidence" value="ECO:0007669"/>
    <property type="project" value="UniProtKB-SubCell"/>
</dbReference>
<feature type="transmembrane region" description="Helical" evidence="8">
    <location>
        <begin position="125"/>
        <end position="144"/>
    </location>
</feature>
<evidence type="ECO:0000256" key="1">
    <source>
        <dbReference type="ARBA" id="ARBA00004651"/>
    </source>
</evidence>
<dbReference type="InterPro" id="IPR038731">
    <property type="entry name" value="RgtA/B/C-like"/>
</dbReference>
<protein>
    <recommendedName>
        <fullName evidence="9">Glycosyltransferase RgtA/B/C/D-like domain-containing protein</fullName>
    </recommendedName>
</protein>